<protein>
    <submittedName>
        <fullName evidence="1">Antitoxin of toxin-antitoxin, RelE / RelB, TA system</fullName>
    </submittedName>
</protein>
<dbReference type="RefSeq" id="WP_073253688.1">
    <property type="nucleotide sequence ID" value="NZ_FRCR01000002.1"/>
</dbReference>
<evidence type="ECO:0000313" key="2">
    <source>
        <dbReference type="Proteomes" id="UP000184375"/>
    </source>
</evidence>
<dbReference type="EMBL" id="FRCR01000002">
    <property type="protein sequence ID" value="SHM15189.1"/>
    <property type="molecule type" value="Genomic_DNA"/>
</dbReference>
<accession>A0A1M7GH38</accession>
<dbReference type="Proteomes" id="UP000184375">
    <property type="component" value="Unassembled WGS sequence"/>
</dbReference>
<dbReference type="AlphaFoldDB" id="A0A1M7GH38"/>
<proteinExistence type="predicted"/>
<dbReference type="Gene3D" id="3.30.160.620">
    <property type="match status" value="1"/>
</dbReference>
<dbReference type="InterPro" id="IPR035424">
    <property type="entry name" value="Antitoxin_RelB"/>
</dbReference>
<gene>
    <name evidence="1" type="ORF">SAMN05660826_00318</name>
</gene>
<name>A0A1M7GH38_9FIRM</name>
<evidence type="ECO:0000313" key="1">
    <source>
        <dbReference type="EMBL" id="SHM15189.1"/>
    </source>
</evidence>
<reference evidence="2" key="1">
    <citation type="submission" date="2016-11" db="EMBL/GenBank/DDBJ databases">
        <authorList>
            <person name="Varghese N."/>
            <person name="Submissions S."/>
        </authorList>
    </citation>
    <scope>NUCLEOTIDE SEQUENCE [LARGE SCALE GENOMIC DNA]</scope>
    <source>
        <strain evidence="2">DSM 18802</strain>
    </source>
</reference>
<dbReference type="OrthoDB" id="2374448at2"/>
<organism evidence="1 2">
    <name type="scientific">Caldanaerovirga acetigignens</name>
    <dbReference type="NCBI Taxonomy" id="447595"/>
    <lineage>
        <taxon>Bacteria</taxon>
        <taxon>Bacillati</taxon>
        <taxon>Bacillota</taxon>
        <taxon>Clostridia</taxon>
        <taxon>Thermosediminibacterales</taxon>
        <taxon>Thermosediminibacteraceae</taxon>
        <taxon>Caldanaerovirga</taxon>
    </lineage>
</organism>
<keyword evidence="2" id="KW-1185">Reference proteome</keyword>
<sequence>MINEYGFTEAKNDFSKVFNTVYNELKPAIIKRRKDQEILMLRKDLLRDYLPAEFKVEIYREKDGTITLSMDTLEIAVNAPNMESALEELIKELIDYAKEYLERSQLFINSPNRKSHFPYVLRLMLCDSDDEIKALLKFSYAS</sequence>
<dbReference type="Pfam" id="PF12910">
    <property type="entry name" value="PHD_like"/>
    <property type="match status" value="1"/>
</dbReference>